<keyword evidence="3 7" id="KW-0847">Vitamin C</keyword>
<evidence type="ECO:0000313" key="9">
    <source>
        <dbReference type="EMBL" id="MEE2527209.1"/>
    </source>
</evidence>
<dbReference type="InterPro" id="IPR006620">
    <property type="entry name" value="Pro_4_hyd_alph"/>
</dbReference>
<feature type="binding site" evidence="7">
    <location>
        <position position="96"/>
    </location>
    <ligand>
        <name>Fe cation</name>
        <dbReference type="ChEBI" id="CHEBI:24875"/>
    </ligand>
</feature>
<evidence type="ECO:0000256" key="7">
    <source>
        <dbReference type="HAMAP-Rule" id="MF_00657"/>
    </source>
</evidence>
<dbReference type="InterPro" id="IPR005123">
    <property type="entry name" value="Oxoglu/Fe-dep_dioxygenase_dom"/>
</dbReference>
<dbReference type="PANTHER" id="PTHR41536">
    <property type="entry name" value="PKHD-TYPE HYDROXYLASE YBIX"/>
    <property type="match status" value="1"/>
</dbReference>
<dbReference type="SMART" id="SM00702">
    <property type="entry name" value="P4Hc"/>
    <property type="match status" value="1"/>
</dbReference>
<dbReference type="InterPro" id="IPR044862">
    <property type="entry name" value="Pro_4_hyd_alph_FE2OG_OXY"/>
</dbReference>
<feature type="binding site" evidence="7">
    <location>
        <position position="155"/>
    </location>
    <ligand>
        <name>Fe cation</name>
        <dbReference type="ChEBI" id="CHEBI:24875"/>
    </ligand>
</feature>
<keyword evidence="4 7" id="KW-0223">Dioxygenase</keyword>
<feature type="domain" description="Fe2OG dioxygenase" evidence="8">
    <location>
        <begin position="76"/>
        <end position="174"/>
    </location>
</feature>
<gene>
    <name evidence="9" type="ORF">V0U79_12605</name>
</gene>
<dbReference type="PANTHER" id="PTHR41536:SF1">
    <property type="entry name" value="PKHD-TYPE HYDROXYLASE YBIX"/>
    <property type="match status" value="1"/>
</dbReference>
<dbReference type="HAMAP" id="MF_00657">
    <property type="entry name" value="Hydroxyl_YbiX"/>
    <property type="match status" value="1"/>
</dbReference>
<reference evidence="9 10" key="1">
    <citation type="submission" date="2024-01" db="EMBL/GenBank/DDBJ databases">
        <title>Hyphobacterium bacterium isolated from marine sediment.</title>
        <authorList>
            <person name="Zhao S."/>
        </authorList>
    </citation>
    <scope>NUCLEOTIDE SEQUENCE [LARGE SCALE GENOMIC DNA]</scope>
    <source>
        <strain evidence="10">HN65</strain>
    </source>
</reference>
<dbReference type="Gene3D" id="2.60.120.620">
    <property type="entry name" value="q2cbj1_9rhob like domain"/>
    <property type="match status" value="1"/>
</dbReference>
<dbReference type="InterPro" id="IPR023550">
    <property type="entry name" value="PKHD_hydroxylase"/>
</dbReference>
<comment type="cofactor">
    <cofactor evidence="1 7">
        <name>L-ascorbate</name>
        <dbReference type="ChEBI" id="CHEBI:38290"/>
    </cofactor>
</comment>
<dbReference type="RefSeq" id="WP_330199871.1">
    <property type="nucleotide sequence ID" value="NZ_JAZDRP010000009.1"/>
</dbReference>
<dbReference type="NCBIfam" id="NF003974">
    <property type="entry name" value="PRK05467.1-3"/>
    <property type="match status" value="1"/>
</dbReference>
<comment type="caution">
    <text evidence="9">The sequence shown here is derived from an EMBL/GenBank/DDBJ whole genome shotgun (WGS) entry which is preliminary data.</text>
</comment>
<keyword evidence="10" id="KW-1185">Reference proteome</keyword>
<evidence type="ECO:0000256" key="1">
    <source>
        <dbReference type="ARBA" id="ARBA00001961"/>
    </source>
</evidence>
<dbReference type="EMBL" id="JAZDRP010000009">
    <property type="protein sequence ID" value="MEE2527209.1"/>
    <property type="molecule type" value="Genomic_DNA"/>
</dbReference>
<dbReference type="Proteomes" id="UP001354971">
    <property type="component" value="Unassembled WGS sequence"/>
</dbReference>
<dbReference type="PROSITE" id="PS51471">
    <property type="entry name" value="FE2OG_OXY"/>
    <property type="match status" value="1"/>
</dbReference>
<keyword evidence="2 7" id="KW-0479">Metal-binding</keyword>
<dbReference type="Pfam" id="PF13640">
    <property type="entry name" value="2OG-FeII_Oxy_3"/>
    <property type="match status" value="1"/>
</dbReference>
<feature type="binding site" evidence="7">
    <location>
        <position position="94"/>
    </location>
    <ligand>
        <name>Fe cation</name>
        <dbReference type="ChEBI" id="CHEBI:24875"/>
    </ligand>
</feature>
<sequence>MFRIIEDLLSADQVAHILKLADEANFADGRASNPHNKAKNNLQIDFGDPRFQETSRLLMQALTQHRVFNDAVFPARMTPLMISRYKPGMNYGVHSDAAIIPVQPNPVRSDVSCTIFLADPESYEGGELVAHLGNGEITVKGKPGSAVIYPSTTYHEVKPVTKGERIVAIAFIESLVKDPIKRDLLFELNELIAEEGFNVSWENRTRMEYLRNNLRRMWDGE</sequence>
<evidence type="ECO:0000256" key="2">
    <source>
        <dbReference type="ARBA" id="ARBA00022723"/>
    </source>
</evidence>
<proteinExistence type="inferred from homology"/>
<protein>
    <submittedName>
        <fullName evidence="9">Fe2+-dependent dioxygenase</fullName>
    </submittedName>
</protein>
<evidence type="ECO:0000256" key="5">
    <source>
        <dbReference type="ARBA" id="ARBA00023002"/>
    </source>
</evidence>
<evidence type="ECO:0000259" key="8">
    <source>
        <dbReference type="PROSITE" id="PS51471"/>
    </source>
</evidence>
<keyword evidence="5 7" id="KW-0560">Oxidoreductase</keyword>
<evidence type="ECO:0000256" key="6">
    <source>
        <dbReference type="ARBA" id="ARBA00023004"/>
    </source>
</evidence>
<comment type="cofactor">
    <cofactor evidence="7">
        <name>Fe(2+)</name>
        <dbReference type="ChEBI" id="CHEBI:29033"/>
    </cofactor>
    <text evidence="7">Binds 1 Fe(2+) ion per subunit.</text>
</comment>
<evidence type="ECO:0000313" key="10">
    <source>
        <dbReference type="Proteomes" id="UP001354971"/>
    </source>
</evidence>
<dbReference type="SUPFAM" id="SSF51197">
    <property type="entry name" value="Clavaminate synthase-like"/>
    <property type="match status" value="1"/>
</dbReference>
<keyword evidence="6 7" id="KW-0408">Iron</keyword>
<dbReference type="GO" id="GO:0051213">
    <property type="term" value="F:dioxygenase activity"/>
    <property type="evidence" value="ECO:0007669"/>
    <property type="project" value="UniProtKB-KW"/>
</dbReference>
<feature type="binding site" evidence="7">
    <location>
        <position position="165"/>
    </location>
    <ligand>
        <name>2-oxoglutarate</name>
        <dbReference type="ChEBI" id="CHEBI:16810"/>
    </ligand>
</feature>
<evidence type="ECO:0000256" key="4">
    <source>
        <dbReference type="ARBA" id="ARBA00022964"/>
    </source>
</evidence>
<evidence type="ECO:0000256" key="3">
    <source>
        <dbReference type="ARBA" id="ARBA00022896"/>
    </source>
</evidence>
<name>A0ABU7LTI6_9PROT</name>
<accession>A0ABU7LTI6</accession>
<organism evidence="9 10">
    <name type="scientific">Hyphobacterium lacteum</name>
    <dbReference type="NCBI Taxonomy" id="3116575"/>
    <lineage>
        <taxon>Bacteria</taxon>
        <taxon>Pseudomonadati</taxon>
        <taxon>Pseudomonadota</taxon>
        <taxon>Alphaproteobacteria</taxon>
        <taxon>Maricaulales</taxon>
        <taxon>Maricaulaceae</taxon>
        <taxon>Hyphobacterium</taxon>
    </lineage>
</organism>